<dbReference type="PANTHER" id="PTHR12213">
    <property type="entry name" value="CORRINOID ADENOSYLTRANSFERASE"/>
    <property type="match status" value="1"/>
</dbReference>
<dbReference type="SUPFAM" id="SSF89028">
    <property type="entry name" value="Cobalamin adenosyltransferase-like"/>
    <property type="match status" value="1"/>
</dbReference>
<evidence type="ECO:0000259" key="5">
    <source>
        <dbReference type="Pfam" id="PF01923"/>
    </source>
</evidence>
<dbReference type="GeneID" id="95968269"/>
<dbReference type="GO" id="GO:0008817">
    <property type="term" value="F:corrinoid adenosyltransferase activity"/>
    <property type="evidence" value="ECO:0007669"/>
    <property type="project" value="UniProtKB-EC"/>
</dbReference>
<evidence type="ECO:0000256" key="3">
    <source>
        <dbReference type="ARBA" id="ARBA00022840"/>
    </source>
</evidence>
<dbReference type="Gene3D" id="1.20.1200.10">
    <property type="entry name" value="Cobalamin adenosyltransferase-like"/>
    <property type="match status" value="1"/>
</dbReference>
<dbReference type="InterPro" id="IPR036451">
    <property type="entry name" value="CblAdoTrfase-like_sf"/>
</dbReference>
<dbReference type="PANTHER" id="PTHR12213:SF0">
    <property type="entry name" value="CORRINOID ADENOSYLTRANSFERASE MMAB"/>
    <property type="match status" value="1"/>
</dbReference>
<keyword evidence="1 6" id="KW-0808">Transferase</keyword>
<keyword evidence="7" id="KW-1185">Reference proteome</keyword>
<dbReference type="KEGG" id="omr:OXIME_001531"/>
<gene>
    <name evidence="6" type="ORF">OXIME_001531</name>
</gene>
<name>A0AAX4NJD4_9ARCH</name>
<dbReference type="AlphaFoldDB" id="A0AAX4NJD4"/>
<evidence type="ECO:0000256" key="4">
    <source>
        <dbReference type="SAM" id="MobiDB-lite"/>
    </source>
</evidence>
<organism evidence="6 7">
    <name type="scientific">Oxyplasma meridianum</name>
    <dbReference type="NCBI Taxonomy" id="3073602"/>
    <lineage>
        <taxon>Archaea</taxon>
        <taxon>Methanobacteriati</taxon>
        <taxon>Thermoplasmatota</taxon>
        <taxon>Thermoplasmata</taxon>
        <taxon>Thermoplasmatales</taxon>
        <taxon>Thermoplasmataceae</taxon>
        <taxon>Oxyplasma</taxon>
    </lineage>
</organism>
<dbReference type="NCBIfam" id="TIGR00636">
    <property type="entry name" value="PduO_Nterm"/>
    <property type="match status" value="1"/>
</dbReference>
<evidence type="ECO:0000313" key="7">
    <source>
        <dbReference type="Proteomes" id="UP001451606"/>
    </source>
</evidence>
<dbReference type="Proteomes" id="UP001451606">
    <property type="component" value="Chromosome"/>
</dbReference>
<sequence>MFTRRGDSGSTDTGDRRRVSKSSALVEVEGTLDEAISSIGNAIAFSKWDDIRSDLRIAQEDLFTLGEEITASGHARKLDPARIDWLEKRVISYRTEVGPTRLFVVPDGTVQSTSMHLGRTVVRRLERKIVNAKEELSIPDHILAYVNRLSSLLFMVALLSNKRQGIQERIWDIRGKKAEQH</sequence>
<keyword evidence="3" id="KW-0067">ATP-binding</keyword>
<dbReference type="EMBL" id="CP133772">
    <property type="protein sequence ID" value="WYY00940.1"/>
    <property type="molecule type" value="Genomic_DNA"/>
</dbReference>
<evidence type="ECO:0000256" key="2">
    <source>
        <dbReference type="ARBA" id="ARBA00022741"/>
    </source>
</evidence>
<feature type="compositionally biased region" description="Basic and acidic residues" evidence="4">
    <location>
        <begin position="1"/>
        <end position="17"/>
    </location>
</feature>
<protein>
    <submittedName>
        <fullName evidence="6">Cob(I)yrinic acid a,c-diamide adenosyltransferase</fullName>
        <ecNumber evidence="6">2.5.1.17</ecNumber>
    </submittedName>
</protein>
<feature type="domain" description="Cobalamin adenosyltransferase-like" evidence="5">
    <location>
        <begin position="2"/>
        <end position="158"/>
    </location>
</feature>
<evidence type="ECO:0000256" key="1">
    <source>
        <dbReference type="ARBA" id="ARBA00022679"/>
    </source>
</evidence>
<dbReference type="EC" id="2.5.1.17" evidence="6"/>
<dbReference type="InterPro" id="IPR016030">
    <property type="entry name" value="CblAdoTrfase-like"/>
</dbReference>
<accession>A0AAX4NJD4</accession>
<proteinExistence type="predicted"/>
<keyword evidence="2" id="KW-0547">Nucleotide-binding</keyword>
<reference evidence="6 7" key="1">
    <citation type="submission" date="2023-09" db="EMBL/GenBank/DDBJ databases">
        <authorList>
            <person name="Golyshina O.V."/>
            <person name="Lunev E.A."/>
            <person name="Bargiela R."/>
            <person name="Gaines M.C."/>
            <person name="Daum B."/>
            <person name="Bale N.J."/>
            <person name="Koenen M."/>
            <person name="Sinninghe Damst J.S."/>
            <person name="Yakimov M."/>
            <person name="Golyshin P.N."/>
        </authorList>
    </citation>
    <scope>NUCLEOTIDE SEQUENCE [LARGE SCALE GENOMIC DNA]</scope>
    <source>
        <strain evidence="6 7">M1</strain>
    </source>
</reference>
<evidence type="ECO:0000313" key="6">
    <source>
        <dbReference type="EMBL" id="WYY00940.1"/>
    </source>
</evidence>
<dbReference type="Pfam" id="PF01923">
    <property type="entry name" value="Cob_adeno_trans"/>
    <property type="match status" value="1"/>
</dbReference>
<dbReference type="RefSeq" id="WP_393971263.1">
    <property type="nucleotide sequence ID" value="NZ_CP133772.1"/>
</dbReference>
<dbReference type="GO" id="GO:0005524">
    <property type="term" value="F:ATP binding"/>
    <property type="evidence" value="ECO:0007669"/>
    <property type="project" value="UniProtKB-KW"/>
</dbReference>
<feature type="region of interest" description="Disordered" evidence="4">
    <location>
        <begin position="1"/>
        <end position="20"/>
    </location>
</feature>
<dbReference type="InterPro" id="IPR029499">
    <property type="entry name" value="PduO-typ"/>
</dbReference>